<dbReference type="RefSeq" id="WP_011629671.1">
    <property type="nucleotide sequence ID" value="NC_008340.1"/>
</dbReference>
<name>Q0A7B0_ALKEH</name>
<dbReference type="HOGENOM" id="CLU_011226_12_1_6"/>
<evidence type="ECO:0000259" key="1">
    <source>
        <dbReference type="PROSITE" id="PS50404"/>
    </source>
</evidence>
<sequence length="201" mass="22045">MMELYLNATSPYARVVRIAALEKGLETAITLQWCDPWSDDPRLLAVNPAARVPALVTDEGHTLSESLLIVHHLDAVGPGPDLVPQAGRSETLQQTGWGQGLMEAAFQTVIARKHQGAAADESVLGQRRLRAIDRTLAALADHGMDQPGTNTVTLGGIVVAVALDYLLFRLPEVAWQDRHPALARWHDEMSNRSSFLRTRFP</sequence>
<dbReference type="Gene3D" id="1.20.1050.10">
    <property type="match status" value="1"/>
</dbReference>
<dbReference type="InterPro" id="IPR004045">
    <property type="entry name" value="Glutathione_S-Trfase_N"/>
</dbReference>
<keyword evidence="3" id="KW-1185">Reference proteome</keyword>
<dbReference type="Proteomes" id="UP000001962">
    <property type="component" value="Chromosome"/>
</dbReference>
<dbReference type="Gene3D" id="3.40.30.10">
    <property type="entry name" value="Glutaredoxin"/>
    <property type="match status" value="1"/>
</dbReference>
<dbReference type="Pfam" id="PF13409">
    <property type="entry name" value="GST_N_2"/>
    <property type="match status" value="1"/>
</dbReference>
<reference evidence="3" key="1">
    <citation type="submission" date="2006-08" db="EMBL/GenBank/DDBJ databases">
        <title>Complete sequence of Alkalilimnicola ehrilichei MLHE-1.</title>
        <authorList>
            <person name="Copeland A."/>
            <person name="Lucas S."/>
            <person name="Lapidus A."/>
            <person name="Barry K."/>
            <person name="Detter J.C."/>
            <person name="Glavina del Rio T."/>
            <person name="Hammon N."/>
            <person name="Israni S."/>
            <person name="Dalin E."/>
            <person name="Tice H."/>
            <person name="Pitluck S."/>
            <person name="Sims D."/>
            <person name="Brettin T."/>
            <person name="Bruce D."/>
            <person name="Han C."/>
            <person name="Tapia R."/>
            <person name="Gilna P."/>
            <person name="Schmutz J."/>
            <person name="Larimer F."/>
            <person name="Land M."/>
            <person name="Hauser L."/>
            <person name="Kyrpides N."/>
            <person name="Mikhailova N."/>
            <person name="Oremland R.S."/>
            <person name="Hoeft S.E."/>
            <person name="Switzer-Blum J."/>
            <person name="Kulp T."/>
            <person name="King G."/>
            <person name="Tabita R."/>
            <person name="Witte B."/>
            <person name="Santini J.M."/>
            <person name="Basu P."/>
            <person name="Hollibaugh J.T."/>
            <person name="Xie G."/>
            <person name="Stolz J.F."/>
            <person name="Richardson P."/>
        </authorList>
    </citation>
    <scope>NUCLEOTIDE SEQUENCE [LARGE SCALE GENOMIC DNA]</scope>
    <source>
        <strain evidence="3">ATCC BAA-1101 / DSM 17681 / MLHE-1</strain>
    </source>
</reference>
<dbReference type="InterPro" id="IPR036249">
    <property type="entry name" value="Thioredoxin-like_sf"/>
</dbReference>
<dbReference type="PANTHER" id="PTHR43968:SF6">
    <property type="entry name" value="GLUTATHIONE S-TRANSFERASE OMEGA"/>
    <property type="match status" value="1"/>
</dbReference>
<organism evidence="2 3">
    <name type="scientific">Alkalilimnicola ehrlichii (strain ATCC BAA-1101 / DSM 17681 / MLHE-1)</name>
    <dbReference type="NCBI Taxonomy" id="187272"/>
    <lineage>
        <taxon>Bacteria</taxon>
        <taxon>Pseudomonadati</taxon>
        <taxon>Pseudomonadota</taxon>
        <taxon>Gammaproteobacteria</taxon>
        <taxon>Chromatiales</taxon>
        <taxon>Ectothiorhodospiraceae</taxon>
        <taxon>Alkalilimnicola</taxon>
    </lineage>
</organism>
<accession>Q0A7B0</accession>
<gene>
    <name evidence="2" type="ordered locus">Mlg_1935</name>
</gene>
<dbReference type="GO" id="GO:0005737">
    <property type="term" value="C:cytoplasm"/>
    <property type="evidence" value="ECO:0007669"/>
    <property type="project" value="TreeGrafter"/>
</dbReference>
<dbReference type="Pfam" id="PF13410">
    <property type="entry name" value="GST_C_2"/>
    <property type="match status" value="1"/>
</dbReference>
<evidence type="ECO:0000313" key="3">
    <source>
        <dbReference type="Proteomes" id="UP000001962"/>
    </source>
</evidence>
<protein>
    <submittedName>
        <fullName evidence="2">Glutathione S-transferase-like protein</fullName>
    </submittedName>
</protein>
<evidence type="ECO:0000313" key="2">
    <source>
        <dbReference type="EMBL" id="ABI57277.1"/>
    </source>
</evidence>
<dbReference type="EMBL" id="CP000453">
    <property type="protein sequence ID" value="ABI57277.1"/>
    <property type="molecule type" value="Genomic_DNA"/>
</dbReference>
<dbReference type="SUPFAM" id="SSF52833">
    <property type="entry name" value="Thioredoxin-like"/>
    <property type="match status" value="1"/>
</dbReference>
<dbReference type="GO" id="GO:0016740">
    <property type="term" value="F:transferase activity"/>
    <property type="evidence" value="ECO:0007669"/>
    <property type="project" value="UniProtKB-KW"/>
</dbReference>
<dbReference type="PROSITE" id="PS50404">
    <property type="entry name" value="GST_NTER"/>
    <property type="match status" value="1"/>
</dbReference>
<dbReference type="AlphaFoldDB" id="Q0A7B0"/>
<dbReference type="PANTHER" id="PTHR43968">
    <property type="match status" value="1"/>
</dbReference>
<dbReference type="eggNOG" id="COG0625">
    <property type="taxonomic scope" value="Bacteria"/>
</dbReference>
<dbReference type="InterPro" id="IPR036282">
    <property type="entry name" value="Glutathione-S-Trfase_C_sf"/>
</dbReference>
<dbReference type="InterPro" id="IPR050983">
    <property type="entry name" value="GST_Omega/HSP26"/>
</dbReference>
<keyword evidence="2" id="KW-0808">Transferase</keyword>
<dbReference type="SUPFAM" id="SSF47616">
    <property type="entry name" value="GST C-terminal domain-like"/>
    <property type="match status" value="1"/>
</dbReference>
<proteinExistence type="predicted"/>
<feature type="domain" description="GST N-terminal" evidence="1">
    <location>
        <begin position="1"/>
        <end position="81"/>
    </location>
</feature>
<dbReference type="KEGG" id="aeh:Mlg_1935"/>